<protein>
    <submittedName>
        <fullName evidence="2">Uncharacterized protein</fullName>
    </submittedName>
</protein>
<name>A0ABD1NUQ6_9LAMI</name>
<evidence type="ECO:0000313" key="2">
    <source>
        <dbReference type="EMBL" id="KAL2455341.1"/>
    </source>
</evidence>
<dbReference type="EMBL" id="JBFOLJ010000121">
    <property type="protein sequence ID" value="KAL2455341.1"/>
    <property type="molecule type" value="Genomic_DNA"/>
</dbReference>
<comment type="caution">
    <text evidence="2">The sequence shown here is derived from an EMBL/GenBank/DDBJ whole genome shotgun (WGS) entry which is preliminary data.</text>
</comment>
<gene>
    <name evidence="2" type="ORF">Fot_57627</name>
</gene>
<sequence length="117" mass="13326">MTSRQGEVSELEAFKLLSGRCDSDVISYKSQRPQNRIFGILRLDPRILVWKATWAYAGGNPDTTPAQSKKEERLTPNAITVSTPRRKVTSKTHPDLKTSRKGQIEFIFDEEINIIYS</sequence>
<evidence type="ECO:0000256" key="1">
    <source>
        <dbReference type="SAM" id="MobiDB-lite"/>
    </source>
</evidence>
<dbReference type="Proteomes" id="UP001604277">
    <property type="component" value="Unassembled WGS sequence"/>
</dbReference>
<proteinExistence type="predicted"/>
<keyword evidence="3" id="KW-1185">Reference proteome</keyword>
<organism evidence="2 3">
    <name type="scientific">Forsythia ovata</name>
    <dbReference type="NCBI Taxonomy" id="205694"/>
    <lineage>
        <taxon>Eukaryota</taxon>
        <taxon>Viridiplantae</taxon>
        <taxon>Streptophyta</taxon>
        <taxon>Embryophyta</taxon>
        <taxon>Tracheophyta</taxon>
        <taxon>Spermatophyta</taxon>
        <taxon>Magnoliopsida</taxon>
        <taxon>eudicotyledons</taxon>
        <taxon>Gunneridae</taxon>
        <taxon>Pentapetalae</taxon>
        <taxon>asterids</taxon>
        <taxon>lamiids</taxon>
        <taxon>Lamiales</taxon>
        <taxon>Oleaceae</taxon>
        <taxon>Forsythieae</taxon>
        <taxon>Forsythia</taxon>
    </lineage>
</organism>
<feature type="region of interest" description="Disordered" evidence="1">
    <location>
        <begin position="58"/>
        <end position="96"/>
    </location>
</feature>
<dbReference type="AlphaFoldDB" id="A0ABD1NUQ6"/>
<reference evidence="3" key="1">
    <citation type="submission" date="2024-07" db="EMBL/GenBank/DDBJ databases">
        <title>Two chromosome-level genome assemblies of Korean endemic species Abeliophyllum distichum and Forsythia ovata (Oleaceae).</title>
        <authorList>
            <person name="Jang H."/>
        </authorList>
    </citation>
    <scope>NUCLEOTIDE SEQUENCE [LARGE SCALE GENOMIC DNA]</scope>
</reference>
<accession>A0ABD1NUQ6</accession>
<evidence type="ECO:0000313" key="3">
    <source>
        <dbReference type="Proteomes" id="UP001604277"/>
    </source>
</evidence>